<keyword evidence="5" id="KW-0808">Transferase</keyword>
<dbReference type="InterPro" id="IPR002867">
    <property type="entry name" value="IBR_dom"/>
</dbReference>
<dbReference type="PROSITE" id="PS00518">
    <property type="entry name" value="ZF_RING_1"/>
    <property type="match status" value="1"/>
</dbReference>
<evidence type="ECO:0000256" key="8">
    <source>
        <dbReference type="ARBA" id="ARBA00022737"/>
    </source>
</evidence>
<dbReference type="AlphaFoldDB" id="A0AAU9JS15"/>
<dbReference type="InterPro" id="IPR017907">
    <property type="entry name" value="Znf_RING_CS"/>
</dbReference>
<sequence length="411" mass="47425">MDREFWFFGAETPPIKELKVPLIDPKVALEEPLGNYNFDQSPKFSANQGLAKYCPVCTEESSEMVCFPSCFHSFCRNCLNSYLEYRVSEGNVKSVPCLQDGCPYEVPEEIIYSTLASSIAEKYKKFKRKAILESNPYLRWCPVPDCEGWDTGSTKKRKLKCNVCGSYYCFYCNEKWHGRKKCKNNYDYKFEKWAEGNNVKFCPRCRLRVEKNGGCPHMSCIKCGYHWCWNCGMEVGDPNHNEFTCLVGRNYFELYWYIIFCMIFAPVLMPFGVFVFLFISAEIYGENFTDVPAFNWLFRKKWIIYTLAFLVSPIVELFGLAIGGLAVGYVISYDVCFNRDCSYFKCLFSFIFGTVVGSLIIALLAIGVLIIISLIPVAGAFFLVAKVFFIIKRNYKQDVDTRQYPRALVMV</sequence>
<reference evidence="18" key="1">
    <citation type="submission" date="2021-09" db="EMBL/GenBank/DDBJ databases">
        <authorList>
            <consortium name="AG Swart"/>
            <person name="Singh M."/>
            <person name="Singh A."/>
            <person name="Seah K."/>
            <person name="Emmerich C."/>
        </authorList>
    </citation>
    <scope>NUCLEOTIDE SEQUENCE</scope>
    <source>
        <strain evidence="18">ATCC30299</strain>
    </source>
</reference>
<keyword evidence="10" id="KW-0833">Ubl conjugation pathway</keyword>
<dbReference type="GO" id="GO:0005737">
    <property type="term" value="C:cytoplasm"/>
    <property type="evidence" value="ECO:0007669"/>
    <property type="project" value="UniProtKB-ARBA"/>
</dbReference>
<evidence type="ECO:0000256" key="11">
    <source>
        <dbReference type="ARBA" id="ARBA00022833"/>
    </source>
</evidence>
<evidence type="ECO:0000256" key="14">
    <source>
        <dbReference type="PROSITE-ProRule" id="PRU00175"/>
    </source>
</evidence>
<dbReference type="InterPro" id="IPR013083">
    <property type="entry name" value="Znf_RING/FYVE/PHD"/>
</dbReference>
<evidence type="ECO:0000256" key="6">
    <source>
        <dbReference type="ARBA" id="ARBA00022692"/>
    </source>
</evidence>
<dbReference type="SUPFAM" id="SSF57850">
    <property type="entry name" value="RING/U-box"/>
    <property type="match status" value="3"/>
</dbReference>
<feature type="domain" description="RING-type" evidence="17">
    <location>
        <begin position="50"/>
        <end position="257"/>
    </location>
</feature>
<evidence type="ECO:0000313" key="19">
    <source>
        <dbReference type="Proteomes" id="UP001162131"/>
    </source>
</evidence>
<dbReference type="GO" id="GO:0016567">
    <property type="term" value="P:protein ubiquitination"/>
    <property type="evidence" value="ECO:0007669"/>
    <property type="project" value="InterPro"/>
</dbReference>
<feature type="transmembrane region" description="Helical" evidence="15">
    <location>
        <begin position="254"/>
        <end position="281"/>
    </location>
</feature>
<dbReference type="CDD" id="cd20336">
    <property type="entry name" value="Rcat_RBR"/>
    <property type="match status" value="1"/>
</dbReference>
<protein>
    <recommendedName>
        <fullName evidence="4">RBR-type E3 ubiquitin transferase</fullName>
        <ecNumber evidence="4">2.3.2.31</ecNumber>
    </recommendedName>
</protein>
<feature type="domain" description="RING-type" evidence="16">
    <location>
        <begin position="54"/>
        <end position="103"/>
    </location>
</feature>
<keyword evidence="13 15" id="KW-0472">Membrane</keyword>
<dbReference type="InterPro" id="IPR018957">
    <property type="entry name" value="Znf_C3HC4_RING-type"/>
</dbReference>
<dbReference type="GO" id="GO:0008270">
    <property type="term" value="F:zinc ion binding"/>
    <property type="evidence" value="ECO:0007669"/>
    <property type="project" value="UniProtKB-KW"/>
</dbReference>
<dbReference type="SMART" id="SM00184">
    <property type="entry name" value="RING"/>
    <property type="match status" value="2"/>
</dbReference>
<comment type="pathway">
    <text evidence="3">Protein modification; protein ubiquitination.</text>
</comment>
<dbReference type="PROSITE" id="PS50089">
    <property type="entry name" value="ZF_RING_2"/>
    <property type="match status" value="1"/>
</dbReference>
<dbReference type="SMART" id="SM00647">
    <property type="entry name" value="IBR"/>
    <property type="match status" value="2"/>
</dbReference>
<dbReference type="GO" id="GO:0005524">
    <property type="term" value="F:ATP binding"/>
    <property type="evidence" value="ECO:0007669"/>
    <property type="project" value="InterPro"/>
</dbReference>
<dbReference type="GO" id="GO:0031090">
    <property type="term" value="C:organelle membrane"/>
    <property type="evidence" value="ECO:0007669"/>
    <property type="project" value="UniProtKB-ARBA"/>
</dbReference>
<comment type="subcellular location">
    <subcellularLocation>
        <location evidence="2">Membrane</location>
        <topology evidence="2">Single-pass membrane protein</topology>
    </subcellularLocation>
</comment>
<evidence type="ECO:0000313" key="18">
    <source>
        <dbReference type="EMBL" id="CAG9329669.1"/>
    </source>
</evidence>
<proteinExistence type="predicted"/>
<dbReference type="Pfam" id="PF22191">
    <property type="entry name" value="IBR_1"/>
    <property type="match status" value="1"/>
</dbReference>
<dbReference type="InterPro" id="IPR044066">
    <property type="entry name" value="TRIAD_supradom"/>
</dbReference>
<evidence type="ECO:0000256" key="15">
    <source>
        <dbReference type="SAM" id="Phobius"/>
    </source>
</evidence>
<comment type="catalytic activity">
    <reaction evidence="1">
        <text>[E2 ubiquitin-conjugating enzyme]-S-ubiquitinyl-L-cysteine + [acceptor protein]-L-lysine = [E2 ubiquitin-conjugating enzyme]-L-cysteine + [acceptor protein]-N(6)-ubiquitinyl-L-lysine.</text>
        <dbReference type="EC" id="2.3.2.31"/>
    </reaction>
</comment>
<name>A0AAU9JS15_9CILI</name>
<keyword evidence="8" id="KW-0677">Repeat</keyword>
<keyword evidence="19" id="KW-1185">Reference proteome</keyword>
<dbReference type="SUPFAM" id="SSF90123">
    <property type="entry name" value="ABC transporter transmembrane region"/>
    <property type="match status" value="1"/>
</dbReference>
<dbReference type="PANTHER" id="PTHR11685">
    <property type="entry name" value="RBR FAMILY RING FINGER AND IBR DOMAIN-CONTAINING"/>
    <property type="match status" value="1"/>
</dbReference>
<dbReference type="FunFam" id="3.30.40.10:FF:000051">
    <property type="entry name" value="RBR-type E3 ubiquitin transferase"/>
    <property type="match status" value="1"/>
</dbReference>
<dbReference type="Gene3D" id="1.20.120.1750">
    <property type="match status" value="1"/>
</dbReference>
<keyword evidence="7" id="KW-0479">Metal-binding</keyword>
<dbReference type="InterPro" id="IPR031127">
    <property type="entry name" value="E3_UB_ligase_RBR"/>
</dbReference>
<evidence type="ECO:0000259" key="16">
    <source>
        <dbReference type="PROSITE" id="PS50089"/>
    </source>
</evidence>
<dbReference type="PROSITE" id="PS51873">
    <property type="entry name" value="TRIAD"/>
    <property type="match status" value="1"/>
</dbReference>
<evidence type="ECO:0000256" key="5">
    <source>
        <dbReference type="ARBA" id="ARBA00022679"/>
    </source>
</evidence>
<dbReference type="InterPro" id="IPR036640">
    <property type="entry name" value="ABC1_TM_sf"/>
</dbReference>
<dbReference type="EC" id="2.3.2.31" evidence="4"/>
<evidence type="ECO:0000256" key="3">
    <source>
        <dbReference type="ARBA" id="ARBA00004906"/>
    </source>
</evidence>
<dbReference type="Proteomes" id="UP001162131">
    <property type="component" value="Unassembled WGS sequence"/>
</dbReference>
<evidence type="ECO:0000256" key="9">
    <source>
        <dbReference type="ARBA" id="ARBA00022771"/>
    </source>
</evidence>
<keyword evidence="12 15" id="KW-1133">Transmembrane helix</keyword>
<feature type="transmembrane region" description="Helical" evidence="15">
    <location>
        <begin position="351"/>
        <end position="384"/>
    </location>
</feature>
<keyword evidence="11" id="KW-0862">Zinc</keyword>
<dbReference type="GO" id="GO:0061630">
    <property type="term" value="F:ubiquitin protein ligase activity"/>
    <property type="evidence" value="ECO:0007669"/>
    <property type="project" value="UniProtKB-EC"/>
</dbReference>
<dbReference type="EMBL" id="CAJZBQ010000048">
    <property type="protein sequence ID" value="CAG9329669.1"/>
    <property type="molecule type" value="Genomic_DNA"/>
</dbReference>
<comment type="caution">
    <text evidence="18">The sequence shown here is derived from an EMBL/GenBank/DDBJ whole genome shotgun (WGS) entry which is preliminary data.</text>
</comment>
<gene>
    <name evidence="18" type="ORF">BSTOLATCC_MIC49292</name>
</gene>
<accession>A0AAU9JS15</accession>
<feature type="transmembrane region" description="Helical" evidence="15">
    <location>
        <begin position="302"/>
        <end position="331"/>
    </location>
</feature>
<evidence type="ECO:0000256" key="2">
    <source>
        <dbReference type="ARBA" id="ARBA00004167"/>
    </source>
</evidence>
<dbReference type="Pfam" id="PF01485">
    <property type="entry name" value="IBR"/>
    <property type="match status" value="1"/>
</dbReference>
<evidence type="ECO:0000256" key="7">
    <source>
        <dbReference type="ARBA" id="ARBA00022723"/>
    </source>
</evidence>
<evidence type="ECO:0000256" key="13">
    <source>
        <dbReference type="ARBA" id="ARBA00023136"/>
    </source>
</evidence>
<evidence type="ECO:0000256" key="4">
    <source>
        <dbReference type="ARBA" id="ARBA00012251"/>
    </source>
</evidence>
<dbReference type="Pfam" id="PF00097">
    <property type="entry name" value="zf-C3HC4"/>
    <property type="match status" value="1"/>
</dbReference>
<evidence type="ECO:0000256" key="10">
    <source>
        <dbReference type="ARBA" id="ARBA00022786"/>
    </source>
</evidence>
<keyword evidence="6 15" id="KW-0812">Transmembrane</keyword>
<keyword evidence="9 14" id="KW-0863">Zinc-finger</keyword>
<evidence type="ECO:0000259" key="17">
    <source>
        <dbReference type="PROSITE" id="PS51873"/>
    </source>
</evidence>
<evidence type="ECO:0000256" key="1">
    <source>
        <dbReference type="ARBA" id="ARBA00001798"/>
    </source>
</evidence>
<dbReference type="InterPro" id="IPR001841">
    <property type="entry name" value="Znf_RING"/>
</dbReference>
<dbReference type="Gene3D" id="3.30.40.10">
    <property type="entry name" value="Zinc/RING finger domain, C3HC4 (zinc finger)"/>
    <property type="match status" value="1"/>
</dbReference>
<organism evidence="18 19">
    <name type="scientific">Blepharisma stoltei</name>
    <dbReference type="NCBI Taxonomy" id="1481888"/>
    <lineage>
        <taxon>Eukaryota</taxon>
        <taxon>Sar</taxon>
        <taxon>Alveolata</taxon>
        <taxon>Ciliophora</taxon>
        <taxon>Postciliodesmatophora</taxon>
        <taxon>Heterotrichea</taxon>
        <taxon>Heterotrichida</taxon>
        <taxon>Blepharismidae</taxon>
        <taxon>Blepharisma</taxon>
    </lineage>
</organism>
<evidence type="ECO:0000256" key="12">
    <source>
        <dbReference type="ARBA" id="ARBA00022989"/>
    </source>
</evidence>